<organism evidence="1 2">
    <name type="scientific">Phytophthora fragariaefolia</name>
    <dbReference type="NCBI Taxonomy" id="1490495"/>
    <lineage>
        <taxon>Eukaryota</taxon>
        <taxon>Sar</taxon>
        <taxon>Stramenopiles</taxon>
        <taxon>Oomycota</taxon>
        <taxon>Peronosporomycetes</taxon>
        <taxon>Peronosporales</taxon>
        <taxon>Peronosporaceae</taxon>
        <taxon>Phytophthora</taxon>
    </lineage>
</organism>
<dbReference type="EMBL" id="BSXT01001350">
    <property type="protein sequence ID" value="GMF41578.1"/>
    <property type="molecule type" value="Genomic_DNA"/>
</dbReference>
<reference evidence="1" key="1">
    <citation type="submission" date="2023-04" db="EMBL/GenBank/DDBJ databases">
        <title>Phytophthora fragariaefolia NBRC 109709.</title>
        <authorList>
            <person name="Ichikawa N."/>
            <person name="Sato H."/>
            <person name="Tonouchi N."/>
        </authorList>
    </citation>
    <scope>NUCLEOTIDE SEQUENCE</scope>
    <source>
        <strain evidence="1">NBRC 109709</strain>
    </source>
</reference>
<gene>
    <name evidence="1" type="ORF">Pfra01_001324400</name>
</gene>
<sequence length="266" mass="28419">MEEDTNMEGSAPASSDVHADALPMDVDFEDCSHGSISRARLIDGGETACNADDRGLRAMCIEDSSNASASGPVTLDAVRARSEDTIGATHLDAVAQLQDGDESAVAVPTDEGQKADVTVEEIVLLGLLYILLAVSLGQLDGRSIRGPIQEKVVVRADFFATLKAQRSRTAYNGIDGDGIGGAAAQLGMSRTVAGVYIKRLEDLLYDMMPDVIYFPAPSAVDEWDDLVEGFVQRGSDFPDVACVFDGTIIHTRRPRDHMVSNACFGY</sequence>
<dbReference type="AlphaFoldDB" id="A0A9W6XMQ6"/>
<name>A0A9W6XMQ6_9STRA</name>
<evidence type="ECO:0000313" key="1">
    <source>
        <dbReference type="EMBL" id="GMF41578.1"/>
    </source>
</evidence>
<comment type="caution">
    <text evidence="1">The sequence shown here is derived from an EMBL/GenBank/DDBJ whole genome shotgun (WGS) entry which is preliminary data.</text>
</comment>
<protein>
    <submittedName>
        <fullName evidence="1">Unnamed protein product</fullName>
    </submittedName>
</protein>
<dbReference type="OrthoDB" id="10363880at2759"/>
<evidence type="ECO:0000313" key="2">
    <source>
        <dbReference type="Proteomes" id="UP001165121"/>
    </source>
</evidence>
<proteinExistence type="predicted"/>
<accession>A0A9W6XMQ6</accession>
<keyword evidence="2" id="KW-1185">Reference proteome</keyword>
<dbReference type="Proteomes" id="UP001165121">
    <property type="component" value="Unassembled WGS sequence"/>
</dbReference>